<dbReference type="EMBL" id="JAEPCR010000084">
    <property type="protein sequence ID" value="MCG7979767.1"/>
    <property type="molecule type" value="Genomic_DNA"/>
</dbReference>
<reference evidence="1" key="1">
    <citation type="journal article" date="2021" name="Proc. Natl. Acad. Sci. U.S.A.">
        <title>Global biogeography of chemosynthetic symbionts reveals both localized and globally distributed symbiont groups. .</title>
        <authorList>
            <person name="Osvatic J.T."/>
            <person name="Wilkins L.G.E."/>
            <person name="Leibrecht L."/>
            <person name="Leray M."/>
            <person name="Zauner S."/>
            <person name="Polzin J."/>
            <person name="Camacho Y."/>
            <person name="Gros O."/>
            <person name="van Gils J.A."/>
            <person name="Eisen J.A."/>
            <person name="Petersen J.M."/>
            <person name="Yuen B."/>
        </authorList>
    </citation>
    <scope>NUCLEOTIDE SEQUENCE</scope>
    <source>
        <strain evidence="1">MAGclacostrist055</strain>
    </source>
</reference>
<gene>
    <name evidence="1" type="ORF">JAY77_16680</name>
</gene>
<dbReference type="InterPro" id="IPR046196">
    <property type="entry name" value="DUF6228"/>
</dbReference>
<name>A0A9E4TUG6_9GAMM</name>
<protein>
    <submittedName>
        <fullName evidence="1">DUF6228 family protein</fullName>
    </submittedName>
</protein>
<sequence>MSNEAIIKSVETGARLVFTSKEGDYFTVRYESPELSLSKRVWGYTDCELLVQLFEFMAANWKGWEGSEEWASIEGEFALSGTSDKLGHVKLALSFQEHEGPETWSASTSLRLESSIMEGVAKQVRSFFGG</sequence>
<evidence type="ECO:0000313" key="1">
    <source>
        <dbReference type="EMBL" id="MCG7979767.1"/>
    </source>
</evidence>
<organism evidence="1 2">
    <name type="scientific">Candidatus Thiodiazotropha taylori</name>
    <dbReference type="NCBI Taxonomy" id="2792791"/>
    <lineage>
        <taxon>Bacteria</taxon>
        <taxon>Pseudomonadati</taxon>
        <taxon>Pseudomonadota</taxon>
        <taxon>Gammaproteobacteria</taxon>
        <taxon>Chromatiales</taxon>
        <taxon>Sedimenticolaceae</taxon>
        <taxon>Candidatus Thiodiazotropha</taxon>
    </lineage>
</organism>
<accession>A0A9E4TUG6</accession>
<dbReference type="Proteomes" id="UP000886674">
    <property type="component" value="Unassembled WGS sequence"/>
</dbReference>
<comment type="caution">
    <text evidence="1">The sequence shown here is derived from an EMBL/GenBank/DDBJ whole genome shotgun (WGS) entry which is preliminary data.</text>
</comment>
<evidence type="ECO:0000313" key="2">
    <source>
        <dbReference type="Proteomes" id="UP000886674"/>
    </source>
</evidence>
<dbReference type="AlphaFoldDB" id="A0A9E4TUG6"/>
<dbReference type="Pfam" id="PF19739">
    <property type="entry name" value="DUF6228"/>
    <property type="match status" value="1"/>
</dbReference>
<proteinExistence type="predicted"/>